<dbReference type="Proteomes" id="UP001278766">
    <property type="component" value="Unassembled WGS sequence"/>
</dbReference>
<reference evidence="1" key="1">
    <citation type="journal article" date="2023" name="Mol. Phylogenet. Evol.">
        <title>Genome-scale phylogeny and comparative genomics of the fungal order Sordariales.</title>
        <authorList>
            <person name="Hensen N."/>
            <person name="Bonometti L."/>
            <person name="Westerberg I."/>
            <person name="Brannstrom I.O."/>
            <person name="Guillou S."/>
            <person name="Cros-Aarteil S."/>
            <person name="Calhoun S."/>
            <person name="Haridas S."/>
            <person name="Kuo A."/>
            <person name="Mondo S."/>
            <person name="Pangilinan J."/>
            <person name="Riley R."/>
            <person name="LaButti K."/>
            <person name="Andreopoulos B."/>
            <person name="Lipzen A."/>
            <person name="Chen C."/>
            <person name="Yan M."/>
            <person name="Daum C."/>
            <person name="Ng V."/>
            <person name="Clum A."/>
            <person name="Steindorff A."/>
            <person name="Ohm R.A."/>
            <person name="Martin F."/>
            <person name="Silar P."/>
            <person name="Natvig D.O."/>
            <person name="Lalanne C."/>
            <person name="Gautier V."/>
            <person name="Ament-Velasquez S.L."/>
            <person name="Kruys A."/>
            <person name="Hutchinson M.I."/>
            <person name="Powell A.J."/>
            <person name="Barry K."/>
            <person name="Miller A.N."/>
            <person name="Grigoriev I.V."/>
            <person name="Debuchy R."/>
            <person name="Gladieux P."/>
            <person name="Hiltunen Thoren M."/>
            <person name="Johannesson H."/>
        </authorList>
    </citation>
    <scope>NUCLEOTIDE SEQUENCE</scope>
    <source>
        <strain evidence="1">CBS 168.71</strain>
    </source>
</reference>
<reference evidence="1" key="2">
    <citation type="submission" date="2023-06" db="EMBL/GenBank/DDBJ databases">
        <authorList>
            <consortium name="Lawrence Berkeley National Laboratory"/>
            <person name="Haridas S."/>
            <person name="Hensen N."/>
            <person name="Bonometti L."/>
            <person name="Westerberg I."/>
            <person name="Brannstrom I.O."/>
            <person name="Guillou S."/>
            <person name="Cros-Aarteil S."/>
            <person name="Calhoun S."/>
            <person name="Kuo A."/>
            <person name="Mondo S."/>
            <person name="Pangilinan J."/>
            <person name="Riley R."/>
            <person name="Labutti K."/>
            <person name="Andreopoulos B."/>
            <person name="Lipzen A."/>
            <person name="Chen C."/>
            <person name="Yanf M."/>
            <person name="Daum C."/>
            <person name="Ng V."/>
            <person name="Clum A."/>
            <person name="Steindorff A."/>
            <person name="Ohm R."/>
            <person name="Martin F."/>
            <person name="Silar P."/>
            <person name="Natvig D."/>
            <person name="Lalanne C."/>
            <person name="Gautier V."/>
            <person name="Ament-Velasquez S.L."/>
            <person name="Kruys A."/>
            <person name="Hutchinson M.I."/>
            <person name="Powell A.J."/>
            <person name="Barry K."/>
            <person name="Miller A.N."/>
            <person name="Grigoriev I.V."/>
            <person name="Debuchy R."/>
            <person name="Gladieux P."/>
            <person name="Thoren M.H."/>
            <person name="Johannesson H."/>
        </authorList>
    </citation>
    <scope>NUCLEOTIDE SEQUENCE</scope>
    <source>
        <strain evidence="1">CBS 168.71</strain>
    </source>
</reference>
<protein>
    <submittedName>
        <fullName evidence="1">Uncharacterized protein</fullName>
    </submittedName>
</protein>
<dbReference type="EMBL" id="JAUEPN010000003">
    <property type="protein sequence ID" value="KAK3297000.1"/>
    <property type="molecule type" value="Genomic_DNA"/>
</dbReference>
<evidence type="ECO:0000313" key="2">
    <source>
        <dbReference type="Proteomes" id="UP001278766"/>
    </source>
</evidence>
<proteinExistence type="predicted"/>
<dbReference type="RefSeq" id="XP_062660514.1">
    <property type="nucleotide sequence ID" value="XM_062797858.1"/>
</dbReference>
<accession>A0AAE0HIA5</accession>
<evidence type="ECO:0000313" key="1">
    <source>
        <dbReference type="EMBL" id="KAK3297000.1"/>
    </source>
</evidence>
<organism evidence="1 2">
    <name type="scientific">Chaetomium fimeti</name>
    <dbReference type="NCBI Taxonomy" id="1854472"/>
    <lineage>
        <taxon>Eukaryota</taxon>
        <taxon>Fungi</taxon>
        <taxon>Dikarya</taxon>
        <taxon>Ascomycota</taxon>
        <taxon>Pezizomycotina</taxon>
        <taxon>Sordariomycetes</taxon>
        <taxon>Sordariomycetidae</taxon>
        <taxon>Sordariales</taxon>
        <taxon>Chaetomiaceae</taxon>
        <taxon>Chaetomium</taxon>
    </lineage>
</organism>
<sequence>MIDFRYRLVENPVPEVKASTVRPRPRYTCQVRPRRLRVAGKLFVVQGASRMSHQTTGTNKAIWGIPTHWQRVGPSQEANSDWY</sequence>
<name>A0AAE0HIA5_9PEZI</name>
<keyword evidence="2" id="KW-1185">Reference proteome</keyword>
<comment type="caution">
    <text evidence="1">The sequence shown here is derived from an EMBL/GenBank/DDBJ whole genome shotgun (WGS) entry which is preliminary data.</text>
</comment>
<dbReference type="GeneID" id="87834806"/>
<gene>
    <name evidence="1" type="ORF">B0H64DRAFT_115446</name>
</gene>
<dbReference type="AlphaFoldDB" id="A0AAE0HIA5"/>